<gene>
    <name evidence="1" type="ORF">DF286_06635</name>
</gene>
<dbReference type="EMBL" id="QFFF01000001">
    <property type="protein sequence ID" value="PWG02577.1"/>
    <property type="molecule type" value="Genomic_DNA"/>
</dbReference>
<protein>
    <submittedName>
        <fullName evidence="1">Uncharacterized protein</fullName>
    </submittedName>
</protein>
<dbReference type="Proteomes" id="UP000245916">
    <property type="component" value="Unassembled WGS sequence"/>
</dbReference>
<evidence type="ECO:0000313" key="1">
    <source>
        <dbReference type="EMBL" id="PWG02577.1"/>
    </source>
</evidence>
<keyword evidence="2" id="KW-1185">Reference proteome</keyword>
<accession>A0A2U2J2L3</accession>
<evidence type="ECO:0000313" key="2">
    <source>
        <dbReference type="Proteomes" id="UP000245916"/>
    </source>
</evidence>
<organism evidence="1 2">
    <name type="scientific">Allosphingosinicella humi</name>
    <dbReference type="NCBI Taxonomy" id="2068657"/>
    <lineage>
        <taxon>Bacteria</taxon>
        <taxon>Pseudomonadati</taxon>
        <taxon>Pseudomonadota</taxon>
        <taxon>Alphaproteobacteria</taxon>
        <taxon>Sphingomonadales</taxon>
        <taxon>Sphingomonadaceae</taxon>
        <taxon>Allosphingosinicella</taxon>
    </lineage>
</organism>
<proteinExistence type="predicted"/>
<dbReference type="AlphaFoldDB" id="A0A2U2J2L3"/>
<name>A0A2U2J2L3_9SPHN</name>
<sequence>MSSVTNAGWVAADGALPQEMIEFLQFAKVEGEKIAQAQGGRSNQMRVFRNGVAGEDVYIVLSEVLIGNVRVTGCRLFDLGEERAITTEEAQRWLGRAPTKTQSYPEIQVSDWEPGLRPGHDSFQLFHVPPGSPVTATLKFTGVALKADTVGPASE</sequence>
<reference evidence="1 2" key="1">
    <citation type="submission" date="2018-05" db="EMBL/GenBank/DDBJ databases">
        <title>Genome of Sphingosinicella humi QZX222.</title>
        <authorList>
            <person name="Qiao Z."/>
            <person name="Wang G."/>
        </authorList>
    </citation>
    <scope>NUCLEOTIDE SEQUENCE [LARGE SCALE GENOMIC DNA]</scope>
    <source>
        <strain evidence="1 2">QZX222</strain>
    </source>
</reference>
<comment type="caution">
    <text evidence="1">The sequence shown here is derived from an EMBL/GenBank/DDBJ whole genome shotgun (WGS) entry which is preliminary data.</text>
</comment>